<dbReference type="Pfam" id="PF00535">
    <property type="entry name" value="Glycos_transf_2"/>
    <property type="match status" value="1"/>
</dbReference>
<dbReference type="PANTHER" id="PTHR43685">
    <property type="entry name" value="GLYCOSYLTRANSFERASE"/>
    <property type="match status" value="1"/>
</dbReference>
<dbReference type="Proteomes" id="UP000250080">
    <property type="component" value="Chromosome I"/>
</dbReference>
<evidence type="ECO:0000259" key="4">
    <source>
        <dbReference type="Pfam" id="PF00535"/>
    </source>
</evidence>
<reference evidence="5 6" key="1">
    <citation type="submission" date="2016-09" db="EMBL/GenBank/DDBJ databases">
        <authorList>
            <person name="Laine KS P."/>
        </authorList>
    </citation>
    <scope>NUCLEOTIDE SEQUENCE [LARGE SCALE GENOMIC DNA]</scope>
    <source>
        <strain evidence="5">PFRJS-23</strain>
    </source>
</reference>
<dbReference type="OMA" id="MTVAYQK"/>
<dbReference type="GO" id="GO:0016757">
    <property type="term" value="F:glycosyltransferase activity"/>
    <property type="evidence" value="ECO:0007669"/>
    <property type="project" value="UniProtKB-KW"/>
</dbReference>
<comment type="similarity">
    <text evidence="1">Belongs to the glycosyltransferase 2 family.</text>
</comment>
<evidence type="ECO:0000313" key="6">
    <source>
        <dbReference type="Proteomes" id="UP000250080"/>
    </source>
</evidence>
<keyword evidence="3 5" id="KW-0808">Transferase</keyword>
<sequence>MTAFSVLLPVYAGDEPEFFARALASISTDQILRPNEIVIVRDGPVPPELEEVIAHASDGSAVGDIPVTLVRINRNRGLAAALELGLEACRYEIVARADADDISVPHRFSRQLPVIAGDAPGEPDGYDLVGSAIQEFNDDEHHPGMVRRLPQDGDEIRRVAHFRDPFNHPTVVYRKSAVARAGGYQHLSKMEDYWLFARMLQCGARVTNLPDPLVLYRVGSGAYKRRGGVEMLGSELALQRAFVRSGFVSHLVGARNVAVRGLYRLVPTGLRQRAYRTMMRLVGRR</sequence>
<evidence type="ECO:0000256" key="1">
    <source>
        <dbReference type="ARBA" id="ARBA00006739"/>
    </source>
</evidence>
<dbReference type="RefSeq" id="WP_013159988.1">
    <property type="nucleotide sequence ID" value="NZ_CCYR01000029.1"/>
</dbReference>
<protein>
    <submittedName>
        <fullName evidence="5">Amylovoran biosynthesis glycosyltransferase AmsE</fullName>
    </submittedName>
</protein>
<keyword evidence="2" id="KW-0328">Glycosyltransferase</keyword>
<dbReference type="AlphaFoldDB" id="A0A0A8SJX7"/>
<dbReference type="InterPro" id="IPR029044">
    <property type="entry name" value="Nucleotide-diphossugar_trans"/>
</dbReference>
<evidence type="ECO:0000256" key="3">
    <source>
        <dbReference type="ARBA" id="ARBA00022679"/>
    </source>
</evidence>
<dbReference type="OrthoDB" id="7665907at2"/>
<evidence type="ECO:0000313" key="5">
    <source>
        <dbReference type="EMBL" id="SCQ73988.1"/>
    </source>
</evidence>
<dbReference type="EMBL" id="LT618793">
    <property type="protein sequence ID" value="SCQ73988.1"/>
    <property type="molecule type" value="Genomic_DNA"/>
</dbReference>
<organism evidence="5 6">
    <name type="scientific">Propionibacterium freudenreichii</name>
    <dbReference type="NCBI Taxonomy" id="1744"/>
    <lineage>
        <taxon>Bacteria</taxon>
        <taxon>Bacillati</taxon>
        <taxon>Actinomycetota</taxon>
        <taxon>Actinomycetes</taxon>
        <taxon>Propionibacteriales</taxon>
        <taxon>Propionibacteriaceae</taxon>
        <taxon>Propionibacterium</taxon>
    </lineage>
</organism>
<proteinExistence type="inferred from homology"/>
<evidence type="ECO:0000256" key="2">
    <source>
        <dbReference type="ARBA" id="ARBA00022676"/>
    </source>
</evidence>
<dbReference type="PANTHER" id="PTHR43685:SF5">
    <property type="entry name" value="GLYCOSYLTRANSFERASE EPSE-RELATED"/>
    <property type="match status" value="1"/>
</dbReference>
<dbReference type="SUPFAM" id="SSF53448">
    <property type="entry name" value="Nucleotide-diphospho-sugar transferases"/>
    <property type="match status" value="1"/>
</dbReference>
<name>A0A0A8SJX7_9ACTN</name>
<dbReference type="InterPro" id="IPR050834">
    <property type="entry name" value="Glycosyltransf_2"/>
</dbReference>
<dbReference type="Gene3D" id="3.90.550.10">
    <property type="entry name" value="Spore Coat Polysaccharide Biosynthesis Protein SpsA, Chain A"/>
    <property type="match status" value="1"/>
</dbReference>
<accession>A0A0A8SJX7</accession>
<gene>
    <name evidence="5" type="ORF">PFR_JS23_64</name>
</gene>
<dbReference type="InterPro" id="IPR001173">
    <property type="entry name" value="Glyco_trans_2-like"/>
</dbReference>
<feature type="domain" description="Glycosyltransferase 2-like" evidence="4">
    <location>
        <begin position="5"/>
        <end position="158"/>
    </location>
</feature>